<sequence>MNRTDRLYALVEELRAVAPRPRSSRWLAAHFEVSVRTVERDLSALQQAGVPIFATPGRGGGYALDAGMTLPPLNFTAAEALAVALALERAGRIPFGGAARSAMQKLVGAMSGPEAAAARGHADRVRLMSAPGDAPERLPASLEQAVLAGELVELTYTDGGGRTSTRVVEPVGIVGNDRAWYLVGWCRLRDAPRSFRADRITQVRPTGRRAPARPFDVVAAGLPSSVRPIGLAGRDS</sequence>
<dbReference type="Pfam" id="PF08279">
    <property type="entry name" value="HTH_11"/>
    <property type="match status" value="1"/>
</dbReference>
<name>A0ABW4XC76_9ACTN</name>
<feature type="domain" description="Helix-turn-helix type 11" evidence="1">
    <location>
        <begin position="6"/>
        <end position="62"/>
    </location>
</feature>
<evidence type="ECO:0000313" key="3">
    <source>
        <dbReference type="EMBL" id="MFD2093046.1"/>
    </source>
</evidence>
<evidence type="ECO:0000259" key="2">
    <source>
        <dbReference type="Pfam" id="PF13280"/>
    </source>
</evidence>
<dbReference type="PANTHER" id="PTHR34580:SF3">
    <property type="entry name" value="PROTEIN PAFB"/>
    <property type="match status" value="1"/>
</dbReference>
<dbReference type="PROSITE" id="PS52050">
    <property type="entry name" value="WYL"/>
    <property type="match status" value="1"/>
</dbReference>
<dbReference type="SUPFAM" id="SSF46785">
    <property type="entry name" value="Winged helix' DNA-binding domain"/>
    <property type="match status" value="1"/>
</dbReference>
<dbReference type="InterPro" id="IPR013196">
    <property type="entry name" value="HTH_11"/>
</dbReference>
<reference evidence="4" key="1">
    <citation type="journal article" date="2019" name="Int. J. Syst. Evol. Microbiol.">
        <title>The Global Catalogue of Microorganisms (GCM) 10K type strain sequencing project: providing services to taxonomists for standard genome sequencing and annotation.</title>
        <authorList>
            <consortium name="The Broad Institute Genomics Platform"/>
            <consortium name="The Broad Institute Genome Sequencing Center for Infectious Disease"/>
            <person name="Wu L."/>
            <person name="Ma J."/>
        </authorList>
    </citation>
    <scope>NUCLEOTIDE SEQUENCE [LARGE SCALE GENOMIC DNA]</scope>
    <source>
        <strain evidence="4">JCM 3338</strain>
    </source>
</reference>
<dbReference type="Proteomes" id="UP001597402">
    <property type="component" value="Unassembled WGS sequence"/>
</dbReference>
<feature type="domain" description="WYL" evidence="2">
    <location>
        <begin position="141"/>
        <end position="204"/>
    </location>
</feature>
<evidence type="ECO:0000259" key="1">
    <source>
        <dbReference type="Pfam" id="PF08279"/>
    </source>
</evidence>
<comment type="caution">
    <text evidence="3">The sequence shown here is derived from an EMBL/GenBank/DDBJ whole genome shotgun (WGS) entry which is preliminary data.</text>
</comment>
<protein>
    <submittedName>
        <fullName evidence="3">Helix-turn-helix transcriptional regulator</fullName>
    </submittedName>
</protein>
<dbReference type="EMBL" id="JBHUHP010000016">
    <property type="protein sequence ID" value="MFD2093046.1"/>
    <property type="molecule type" value="Genomic_DNA"/>
</dbReference>
<dbReference type="Gene3D" id="1.10.10.10">
    <property type="entry name" value="Winged helix-like DNA-binding domain superfamily/Winged helix DNA-binding domain"/>
    <property type="match status" value="1"/>
</dbReference>
<dbReference type="PANTHER" id="PTHR34580">
    <property type="match status" value="1"/>
</dbReference>
<keyword evidence="4" id="KW-1185">Reference proteome</keyword>
<dbReference type="RefSeq" id="WP_376878121.1">
    <property type="nucleotide sequence ID" value="NZ_JBHUHP010000016.1"/>
</dbReference>
<dbReference type="InterPro" id="IPR026881">
    <property type="entry name" value="WYL_dom"/>
</dbReference>
<evidence type="ECO:0000313" key="4">
    <source>
        <dbReference type="Proteomes" id="UP001597402"/>
    </source>
</evidence>
<dbReference type="InterPro" id="IPR051534">
    <property type="entry name" value="CBASS_pafABC_assoc_protein"/>
</dbReference>
<accession>A0ABW4XC76</accession>
<gene>
    <name evidence="3" type="ORF">ACFSHS_15840</name>
</gene>
<organism evidence="3 4">
    <name type="scientific">Blastococcus deserti</name>
    <dbReference type="NCBI Taxonomy" id="2259033"/>
    <lineage>
        <taxon>Bacteria</taxon>
        <taxon>Bacillati</taxon>
        <taxon>Actinomycetota</taxon>
        <taxon>Actinomycetes</taxon>
        <taxon>Geodermatophilales</taxon>
        <taxon>Geodermatophilaceae</taxon>
        <taxon>Blastococcus</taxon>
    </lineage>
</organism>
<dbReference type="InterPro" id="IPR036388">
    <property type="entry name" value="WH-like_DNA-bd_sf"/>
</dbReference>
<dbReference type="InterPro" id="IPR036390">
    <property type="entry name" value="WH_DNA-bd_sf"/>
</dbReference>
<proteinExistence type="predicted"/>
<dbReference type="Pfam" id="PF13280">
    <property type="entry name" value="WYL"/>
    <property type="match status" value="1"/>
</dbReference>